<dbReference type="SMART" id="SM00382">
    <property type="entry name" value="AAA"/>
    <property type="match status" value="1"/>
</dbReference>
<keyword evidence="3" id="KW-0813">Transport</keyword>
<evidence type="ECO:0000256" key="6">
    <source>
        <dbReference type="ARBA" id="ARBA00022840"/>
    </source>
</evidence>
<comment type="similarity">
    <text evidence="8">Belongs to the ABC transporter superfamily. HrtA family.</text>
</comment>
<dbReference type="InterPro" id="IPR003439">
    <property type="entry name" value="ABC_transporter-like_ATP-bd"/>
</dbReference>
<dbReference type="InterPro" id="IPR017871">
    <property type="entry name" value="ABC_transporter-like_CS"/>
</dbReference>
<evidence type="ECO:0000256" key="2">
    <source>
        <dbReference type="ARBA" id="ARBA00011131"/>
    </source>
</evidence>
<evidence type="ECO:0000256" key="4">
    <source>
        <dbReference type="ARBA" id="ARBA00022475"/>
    </source>
</evidence>
<evidence type="ECO:0000259" key="11">
    <source>
        <dbReference type="PROSITE" id="PS50893"/>
    </source>
</evidence>
<evidence type="ECO:0000256" key="9">
    <source>
        <dbReference type="ARBA" id="ARBA00024432"/>
    </source>
</evidence>
<dbReference type="CDD" id="cd03255">
    <property type="entry name" value="ABC_MJ0796_LolCDE_FtsE"/>
    <property type="match status" value="1"/>
</dbReference>
<evidence type="ECO:0000256" key="7">
    <source>
        <dbReference type="ARBA" id="ARBA00023136"/>
    </source>
</evidence>
<dbReference type="EMBL" id="QOCS01000035">
    <property type="protein sequence ID" value="RHW44189.1"/>
    <property type="molecule type" value="Genomic_DNA"/>
</dbReference>
<keyword evidence="14" id="KW-1185">Reference proteome</keyword>
<evidence type="ECO:0000313" key="12">
    <source>
        <dbReference type="EMBL" id="RHW44189.1"/>
    </source>
</evidence>
<gene>
    <name evidence="13" type="ORF">DS831_00320</name>
    <name evidence="12" type="ORF">DS832_09485</name>
</gene>
<keyword evidence="7" id="KW-0472">Membrane</keyword>
<dbReference type="InterPro" id="IPR015854">
    <property type="entry name" value="ABC_transpr_LolD-like"/>
</dbReference>
<dbReference type="InterPro" id="IPR003593">
    <property type="entry name" value="AAA+_ATPase"/>
</dbReference>
<proteinExistence type="inferred from homology"/>
<name>A0A347SQ70_9LACO</name>
<keyword evidence="6 12" id="KW-0067">ATP-binding</keyword>
<dbReference type="AlphaFoldDB" id="A0A347SQ70"/>
<comment type="subcellular location">
    <subcellularLocation>
        <location evidence="1">Cell membrane</location>
        <topology evidence="1">Peripheral membrane protein</topology>
    </subcellularLocation>
</comment>
<dbReference type="PROSITE" id="PS50893">
    <property type="entry name" value="ABC_TRANSPORTER_2"/>
    <property type="match status" value="1"/>
</dbReference>
<protein>
    <recommendedName>
        <fullName evidence="9">Putative hemin import ATP-binding protein HrtA</fullName>
    </recommendedName>
</protein>
<evidence type="ECO:0000256" key="10">
    <source>
        <dbReference type="ARBA" id="ARBA00024721"/>
    </source>
</evidence>
<sequence length="224" mass="25081">MTAILMQQINKTYGHDISQVQALKKINFQAEFGQLIGVVGPSGSGKSTFLEIVGGLLTPSAGTIQIDNQSYHDLSAAAREKLRLNKIGFVLQSYNLVPYLTIQEQFELVNRVKKTPNMNRDTFHQVIERLQIEPLLDKYPDALSGGQQQRAAIARALYANPQIILADEPTASLDSQKAFEVMNIFRDLAHSTNKVIIVVTHDTRLEKYVDQLYNINDGQIKLVK</sequence>
<evidence type="ECO:0000313" key="15">
    <source>
        <dbReference type="Proteomes" id="UP000284822"/>
    </source>
</evidence>
<reference evidence="14 15" key="1">
    <citation type="submission" date="2018-07" db="EMBL/GenBank/DDBJ databases">
        <title>Genome sequences of six Lactobacillus spp. isolated from bumble bee guts.</title>
        <authorList>
            <person name="Motta E.V.S."/>
            <person name="Moran N.A."/>
        </authorList>
    </citation>
    <scope>NUCLEOTIDE SEQUENCE [LARGE SCALE GENOMIC DNA]</scope>
    <source>
        <strain evidence="13 14">BI-1.1</strain>
        <strain evidence="12 15">LV-8.1</strain>
    </source>
</reference>
<dbReference type="OrthoDB" id="9791546at2"/>
<dbReference type="SUPFAM" id="SSF52540">
    <property type="entry name" value="P-loop containing nucleoside triphosphate hydrolases"/>
    <property type="match status" value="1"/>
</dbReference>
<keyword evidence="5" id="KW-0547">Nucleotide-binding</keyword>
<dbReference type="GO" id="GO:0022857">
    <property type="term" value="F:transmembrane transporter activity"/>
    <property type="evidence" value="ECO:0007669"/>
    <property type="project" value="TreeGrafter"/>
</dbReference>
<dbReference type="GO" id="GO:0016887">
    <property type="term" value="F:ATP hydrolysis activity"/>
    <property type="evidence" value="ECO:0007669"/>
    <property type="project" value="InterPro"/>
</dbReference>
<comment type="subunit">
    <text evidence="2">The complex is composed of two ATP-binding proteins (HrtA), two transmembrane proteins (HrtB) and a solute-binding protein.</text>
</comment>
<dbReference type="InterPro" id="IPR017911">
    <property type="entry name" value="MacB-like_ATP-bd"/>
</dbReference>
<dbReference type="GO" id="GO:0005524">
    <property type="term" value="F:ATP binding"/>
    <property type="evidence" value="ECO:0007669"/>
    <property type="project" value="UniProtKB-KW"/>
</dbReference>
<evidence type="ECO:0000313" key="14">
    <source>
        <dbReference type="Proteomes" id="UP000284109"/>
    </source>
</evidence>
<evidence type="ECO:0000313" key="13">
    <source>
        <dbReference type="EMBL" id="RHW51817.1"/>
    </source>
</evidence>
<feature type="domain" description="ABC transporter" evidence="11">
    <location>
        <begin position="4"/>
        <end position="223"/>
    </location>
</feature>
<dbReference type="PANTHER" id="PTHR24220:SF666">
    <property type="entry name" value="HEMIN IMPORT ATP-BINDING PROTEIN HRTA-RELATED"/>
    <property type="match status" value="1"/>
</dbReference>
<dbReference type="GO" id="GO:0005886">
    <property type="term" value="C:plasma membrane"/>
    <property type="evidence" value="ECO:0007669"/>
    <property type="project" value="UniProtKB-SubCell"/>
</dbReference>
<dbReference type="EMBL" id="QOCR01000001">
    <property type="protein sequence ID" value="RHW51817.1"/>
    <property type="molecule type" value="Genomic_DNA"/>
</dbReference>
<dbReference type="Proteomes" id="UP000284822">
    <property type="component" value="Unassembled WGS sequence"/>
</dbReference>
<dbReference type="InterPro" id="IPR027417">
    <property type="entry name" value="P-loop_NTPase"/>
</dbReference>
<dbReference type="Pfam" id="PF00005">
    <property type="entry name" value="ABC_tran"/>
    <property type="match status" value="1"/>
</dbReference>
<dbReference type="RefSeq" id="WP_118899321.1">
    <property type="nucleotide sequence ID" value="NZ_CP031513.1"/>
</dbReference>
<dbReference type="Gene3D" id="3.40.50.300">
    <property type="entry name" value="P-loop containing nucleotide triphosphate hydrolases"/>
    <property type="match status" value="1"/>
</dbReference>
<accession>A0A347SQ70</accession>
<keyword evidence="4" id="KW-1003">Cell membrane</keyword>
<evidence type="ECO:0000256" key="5">
    <source>
        <dbReference type="ARBA" id="ARBA00022741"/>
    </source>
</evidence>
<dbReference type="Proteomes" id="UP000284109">
    <property type="component" value="Unassembled WGS sequence"/>
</dbReference>
<dbReference type="PANTHER" id="PTHR24220">
    <property type="entry name" value="IMPORT ATP-BINDING PROTEIN"/>
    <property type="match status" value="1"/>
</dbReference>
<evidence type="ECO:0000256" key="8">
    <source>
        <dbReference type="ARBA" id="ARBA00024359"/>
    </source>
</evidence>
<evidence type="ECO:0000256" key="1">
    <source>
        <dbReference type="ARBA" id="ARBA00004202"/>
    </source>
</evidence>
<comment type="function">
    <text evidence="10">Part of the ABC transporter complex hrt involved in hemin import. Responsible for energy coupling to the transport system.</text>
</comment>
<dbReference type="KEGG" id="lbm:DS830_01055"/>
<comment type="caution">
    <text evidence="12">The sequence shown here is derived from an EMBL/GenBank/DDBJ whole genome shotgun (WGS) entry which is preliminary data.</text>
</comment>
<evidence type="ECO:0000256" key="3">
    <source>
        <dbReference type="ARBA" id="ARBA00022448"/>
    </source>
</evidence>
<dbReference type="PROSITE" id="PS00211">
    <property type="entry name" value="ABC_TRANSPORTER_1"/>
    <property type="match status" value="1"/>
</dbReference>
<organism evidence="12 15">
    <name type="scientific">Bombilactobacillus bombi</name>
    <dbReference type="NCBI Taxonomy" id="1303590"/>
    <lineage>
        <taxon>Bacteria</taxon>
        <taxon>Bacillati</taxon>
        <taxon>Bacillota</taxon>
        <taxon>Bacilli</taxon>
        <taxon>Lactobacillales</taxon>
        <taxon>Lactobacillaceae</taxon>
        <taxon>Bombilactobacillus</taxon>
    </lineage>
</organism>